<dbReference type="SUPFAM" id="SSF103473">
    <property type="entry name" value="MFS general substrate transporter"/>
    <property type="match status" value="1"/>
</dbReference>
<feature type="transmembrane region" description="Helical" evidence="9">
    <location>
        <begin position="395"/>
        <end position="416"/>
    </location>
</feature>
<dbReference type="PANTHER" id="PTHR48021">
    <property type="match status" value="1"/>
</dbReference>
<dbReference type="InterPro" id="IPR050549">
    <property type="entry name" value="MFS_Trehalose_Transporter"/>
</dbReference>
<feature type="domain" description="Major facilitator superfamily (MFS) profile" evidence="10">
    <location>
        <begin position="19"/>
        <end position="450"/>
    </location>
</feature>
<evidence type="ECO:0000313" key="11">
    <source>
        <dbReference type="Proteomes" id="UP000694866"/>
    </source>
</evidence>
<dbReference type="PROSITE" id="PS00216">
    <property type="entry name" value="SUGAR_TRANSPORT_1"/>
    <property type="match status" value="1"/>
</dbReference>
<name>A0A9R1T0R3_9HYME</name>
<dbReference type="InterPro" id="IPR005828">
    <property type="entry name" value="MFS_sugar_transport-like"/>
</dbReference>
<keyword evidence="3" id="KW-1003">Cell membrane</keyword>
<dbReference type="Proteomes" id="UP000694866">
    <property type="component" value="Unplaced"/>
</dbReference>
<comment type="subcellular location">
    <subcellularLocation>
        <location evidence="1">Cell membrane</location>
        <topology evidence="1">Multi-pass membrane protein</topology>
    </subcellularLocation>
</comment>
<accession>A0A9R1T0R3</accession>
<evidence type="ECO:0000313" key="12">
    <source>
        <dbReference type="RefSeq" id="XP_011300591.1"/>
    </source>
</evidence>
<feature type="transmembrane region" description="Helical" evidence="9">
    <location>
        <begin position="148"/>
        <end position="167"/>
    </location>
</feature>
<dbReference type="GO" id="GO:0051119">
    <property type="term" value="F:sugar transmembrane transporter activity"/>
    <property type="evidence" value="ECO:0007669"/>
    <property type="project" value="InterPro"/>
</dbReference>
<feature type="transmembrane region" description="Helical" evidence="9">
    <location>
        <begin position="173"/>
        <end position="194"/>
    </location>
</feature>
<dbReference type="KEGG" id="fas:105265019"/>
<evidence type="ECO:0000256" key="6">
    <source>
        <dbReference type="ARBA" id="ARBA00022989"/>
    </source>
</evidence>
<gene>
    <name evidence="12" type="primary">LOC105265019</name>
</gene>
<keyword evidence="2" id="KW-0813">Transport</keyword>
<feature type="transmembrane region" description="Helical" evidence="9">
    <location>
        <begin position="292"/>
        <end position="314"/>
    </location>
</feature>
<evidence type="ECO:0000256" key="9">
    <source>
        <dbReference type="SAM" id="Phobius"/>
    </source>
</evidence>
<dbReference type="InterPro" id="IPR044775">
    <property type="entry name" value="MFS_ERD6/Tret1-like"/>
</dbReference>
<dbReference type="CDD" id="cd17358">
    <property type="entry name" value="MFS_GLUT6_8_Class3_like"/>
    <property type="match status" value="1"/>
</dbReference>
<evidence type="ECO:0000256" key="1">
    <source>
        <dbReference type="ARBA" id="ARBA00004651"/>
    </source>
</evidence>
<dbReference type="PRINTS" id="PR00171">
    <property type="entry name" value="SUGRTRNSPORT"/>
</dbReference>
<dbReference type="Gene3D" id="1.20.1250.20">
    <property type="entry name" value="MFS general substrate transporter like domains"/>
    <property type="match status" value="1"/>
</dbReference>
<evidence type="ECO:0000256" key="7">
    <source>
        <dbReference type="ARBA" id="ARBA00023136"/>
    </source>
</evidence>
<evidence type="ECO:0000256" key="3">
    <source>
        <dbReference type="ARBA" id="ARBA00022475"/>
    </source>
</evidence>
<evidence type="ECO:0000256" key="4">
    <source>
        <dbReference type="ARBA" id="ARBA00022597"/>
    </source>
</evidence>
<keyword evidence="11" id="KW-1185">Reference proteome</keyword>
<dbReference type="OrthoDB" id="6612291at2759"/>
<dbReference type="InterPro" id="IPR005829">
    <property type="entry name" value="Sugar_transporter_CS"/>
</dbReference>
<keyword evidence="7 9" id="KW-0472">Membrane</keyword>
<keyword evidence="8" id="KW-0325">Glycoprotein</keyword>
<evidence type="ECO:0000256" key="5">
    <source>
        <dbReference type="ARBA" id="ARBA00022692"/>
    </source>
</evidence>
<feature type="transmembrane region" description="Helical" evidence="9">
    <location>
        <begin position="359"/>
        <end position="383"/>
    </location>
</feature>
<evidence type="ECO:0000256" key="8">
    <source>
        <dbReference type="ARBA" id="ARBA00023180"/>
    </source>
</evidence>
<dbReference type="InterPro" id="IPR020846">
    <property type="entry name" value="MFS_dom"/>
</dbReference>
<evidence type="ECO:0000259" key="10">
    <source>
        <dbReference type="PROSITE" id="PS50850"/>
    </source>
</evidence>
<dbReference type="PANTHER" id="PTHR48021:SF1">
    <property type="entry name" value="GH07001P-RELATED"/>
    <property type="match status" value="1"/>
</dbReference>
<dbReference type="GO" id="GO:0005886">
    <property type="term" value="C:plasma membrane"/>
    <property type="evidence" value="ECO:0007669"/>
    <property type="project" value="UniProtKB-SubCell"/>
</dbReference>
<feature type="transmembrane region" description="Helical" evidence="9">
    <location>
        <begin position="61"/>
        <end position="79"/>
    </location>
</feature>
<evidence type="ECO:0000256" key="2">
    <source>
        <dbReference type="ARBA" id="ARBA00022448"/>
    </source>
</evidence>
<feature type="transmembrane region" description="Helical" evidence="9">
    <location>
        <begin position="326"/>
        <end position="347"/>
    </location>
</feature>
<reference evidence="12" key="1">
    <citation type="submission" date="2025-08" db="UniProtKB">
        <authorList>
            <consortium name="RefSeq"/>
        </authorList>
    </citation>
    <scope>IDENTIFICATION</scope>
    <source>
        <strain evidence="12">USDA-PBARC FA_bdor</strain>
        <tissue evidence="12">Whole organism</tissue>
    </source>
</reference>
<feature type="transmembrane region" description="Helical" evidence="9">
    <location>
        <begin position="422"/>
        <end position="446"/>
    </location>
</feature>
<dbReference type="InterPro" id="IPR003663">
    <property type="entry name" value="Sugar/inositol_transpt"/>
</dbReference>
<dbReference type="InterPro" id="IPR036259">
    <property type="entry name" value="MFS_trans_sf"/>
</dbReference>
<keyword evidence="6 9" id="KW-1133">Transmembrane helix</keyword>
<sequence>MSAIPEIPGDSGKWRQFIATILMNLAVLGCGVSMGWNSPMIPHLQSDDTPVGSSPMTDDQVSWLTSAMPLGALIVLPFCSGMAEHFGRKITTCFVAAPLVVCWVLTIFATNFTYLLFARFLAGSACALGFFVVPIYVTEISEASVRGLFGSLLLFSFRIGIVVGYVLGAVLSYRMFAFCGLVIPAIFLGSFVFMPETPIYLVRKGKIAEAKRSLMWYRKENKPIVEDELRGLQSLNKESLDDSDSVGFRDLFRDPGTTRAFIICVGLVTGQELSGISPMLSYTASVFTGANISMSANHAAIVVGGVQLLGCWLSSVLMDRLGRRKLLFISCVSMAVCHGAFGIFSLVKSYDYDVSSVSWIPVMALSTYGIMYSLGMGPVPFVVMSEVFAADIMSFASSVVFAMGWACSFLGTKFFPQIISTLGFHGCFLLLAFMCLYILVFTYFLVPETKGRSVESILKELNDGKKRKKKDPFPEAAVEMITKSINRTD</sequence>
<dbReference type="Pfam" id="PF00083">
    <property type="entry name" value="Sugar_tr"/>
    <property type="match status" value="1"/>
</dbReference>
<keyword evidence="4" id="KW-0762">Sugar transport</keyword>
<dbReference type="AlphaFoldDB" id="A0A9R1T0R3"/>
<dbReference type="GeneID" id="105265019"/>
<dbReference type="PROSITE" id="PS50850">
    <property type="entry name" value="MFS"/>
    <property type="match status" value="1"/>
</dbReference>
<feature type="transmembrane region" description="Helical" evidence="9">
    <location>
        <begin position="21"/>
        <end position="41"/>
    </location>
</feature>
<organism evidence="11 12">
    <name type="scientific">Fopius arisanus</name>
    <dbReference type="NCBI Taxonomy" id="64838"/>
    <lineage>
        <taxon>Eukaryota</taxon>
        <taxon>Metazoa</taxon>
        <taxon>Ecdysozoa</taxon>
        <taxon>Arthropoda</taxon>
        <taxon>Hexapoda</taxon>
        <taxon>Insecta</taxon>
        <taxon>Pterygota</taxon>
        <taxon>Neoptera</taxon>
        <taxon>Endopterygota</taxon>
        <taxon>Hymenoptera</taxon>
        <taxon>Apocrita</taxon>
        <taxon>Ichneumonoidea</taxon>
        <taxon>Braconidae</taxon>
        <taxon>Opiinae</taxon>
        <taxon>Fopius</taxon>
    </lineage>
</organism>
<dbReference type="RefSeq" id="XP_011300591.1">
    <property type="nucleotide sequence ID" value="XM_011302289.1"/>
</dbReference>
<keyword evidence="5 9" id="KW-0812">Transmembrane</keyword>
<proteinExistence type="predicted"/>
<protein>
    <submittedName>
        <fullName evidence="12">Facilitated trehalose transporter Tret1-like</fullName>
    </submittedName>
</protein>
<feature type="transmembrane region" description="Helical" evidence="9">
    <location>
        <begin position="116"/>
        <end position="136"/>
    </location>
</feature>
<feature type="transmembrane region" description="Helical" evidence="9">
    <location>
        <begin position="260"/>
        <end position="280"/>
    </location>
</feature>
<dbReference type="FunFam" id="1.20.1250.20:FF:000218">
    <property type="entry name" value="facilitated trehalose transporter Tret1"/>
    <property type="match status" value="1"/>
</dbReference>
<feature type="transmembrane region" description="Helical" evidence="9">
    <location>
        <begin position="91"/>
        <end position="110"/>
    </location>
</feature>